<dbReference type="EC" id="2.3.1.47" evidence="8"/>
<dbReference type="InterPro" id="IPR015421">
    <property type="entry name" value="PyrdxlP-dep_Trfase_major"/>
</dbReference>
<feature type="binding site" evidence="8">
    <location>
        <position position="207"/>
    </location>
    <ligand>
        <name>pyridoxal 5'-phosphate</name>
        <dbReference type="ChEBI" id="CHEBI:597326"/>
    </ligand>
</feature>
<keyword evidence="4 8" id="KW-0808">Transferase</keyword>
<evidence type="ECO:0000256" key="9">
    <source>
        <dbReference type="PIRSR" id="PIRSR604723-51"/>
    </source>
</evidence>
<evidence type="ECO:0000256" key="2">
    <source>
        <dbReference type="ARBA" id="ARBA00004746"/>
    </source>
</evidence>
<dbReference type="GO" id="GO:0030170">
    <property type="term" value="F:pyridoxal phosphate binding"/>
    <property type="evidence" value="ECO:0007669"/>
    <property type="project" value="UniProtKB-UniRule"/>
</dbReference>
<evidence type="ECO:0000259" key="10">
    <source>
        <dbReference type="Pfam" id="PF00155"/>
    </source>
</evidence>
<dbReference type="CDD" id="cd06454">
    <property type="entry name" value="KBL_like"/>
    <property type="match status" value="1"/>
</dbReference>
<evidence type="ECO:0000256" key="1">
    <source>
        <dbReference type="ARBA" id="ARBA00001933"/>
    </source>
</evidence>
<evidence type="ECO:0000256" key="6">
    <source>
        <dbReference type="ARBA" id="ARBA00022898"/>
    </source>
</evidence>
<evidence type="ECO:0000313" key="11">
    <source>
        <dbReference type="EMBL" id="SFN45721.1"/>
    </source>
</evidence>
<feature type="binding site" evidence="8">
    <location>
        <position position="351"/>
    </location>
    <ligand>
        <name>substrate</name>
    </ligand>
</feature>
<dbReference type="InterPro" id="IPR050087">
    <property type="entry name" value="AON_synthase_class-II"/>
</dbReference>
<organism evidence="11 12">
    <name type="scientific">Formivibrio citricus</name>
    <dbReference type="NCBI Taxonomy" id="83765"/>
    <lineage>
        <taxon>Bacteria</taxon>
        <taxon>Pseudomonadati</taxon>
        <taxon>Pseudomonadota</taxon>
        <taxon>Betaproteobacteria</taxon>
        <taxon>Neisseriales</taxon>
        <taxon>Chitinibacteraceae</taxon>
        <taxon>Formivibrio</taxon>
    </lineage>
</organism>
<dbReference type="STRING" id="83765.SAMN05660284_01545"/>
<dbReference type="InterPro" id="IPR004839">
    <property type="entry name" value="Aminotransferase_I/II_large"/>
</dbReference>
<dbReference type="InterPro" id="IPR004723">
    <property type="entry name" value="AONS_Archaea/Proteobacteria"/>
</dbReference>
<comment type="catalytic activity">
    <reaction evidence="7 8">
        <text>6-carboxyhexanoyl-[ACP] + L-alanine + H(+) = (8S)-8-amino-7-oxononanoate + holo-[ACP] + CO2</text>
        <dbReference type="Rhea" id="RHEA:42288"/>
        <dbReference type="Rhea" id="RHEA-COMP:9685"/>
        <dbReference type="Rhea" id="RHEA-COMP:9955"/>
        <dbReference type="ChEBI" id="CHEBI:15378"/>
        <dbReference type="ChEBI" id="CHEBI:16526"/>
        <dbReference type="ChEBI" id="CHEBI:57972"/>
        <dbReference type="ChEBI" id="CHEBI:64479"/>
        <dbReference type="ChEBI" id="CHEBI:78846"/>
        <dbReference type="ChEBI" id="CHEBI:149468"/>
        <dbReference type="EC" id="2.3.1.47"/>
    </reaction>
</comment>
<comment type="function">
    <text evidence="8">Catalyzes the decarboxylative condensation of pimeloyl-[acyl-carrier protein] and L-alanine to produce 8-amino-7-oxononanoate (AON), [acyl-carrier protein], and carbon dioxide.</text>
</comment>
<dbReference type="PANTHER" id="PTHR13693:SF100">
    <property type="entry name" value="8-AMINO-7-OXONONANOATE SYNTHASE"/>
    <property type="match status" value="1"/>
</dbReference>
<dbReference type="NCBIfam" id="TIGR00858">
    <property type="entry name" value="bioF"/>
    <property type="match status" value="1"/>
</dbReference>
<comment type="subunit">
    <text evidence="3 8">Homodimer.</text>
</comment>
<dbReference type="InterPro" id="IPR015422">
    <property type="entry name" value="PyrdxlP-dep_Trfase_small"/>
</dbReference>
<protein>
    <recommendedName>
        <fullName evidence="8">8-amino-7-oxononanoate synthase</fullName>
        <shortName evidence="8">AONS</shortName>
        <ecNumber evidence="8">2.3.1.47</ecNumber>
    </recommendedName>
    <alternativeName>
        <fullName evidence="8">7-keto-8-amino-pelargonic acid synthase</fullName>
        <shortName evidence="8">7-KAP synthase</shortName>
        <shortName evidence="8">KAPA synthase</shortName>
    </alternativeName>
    <alternativeName>
        <fullName evidence="8">8-amino-7-ketopelargonate synthase</fullName>
    </alternativeName>
</protein>
<dbReference type="PANTHER" id="PTHR13693">
    <property type="entry name" value="CLASS II AMINOTRANSFERASE/8-AMINO-7-OXONONANOATE SYNTHASE"/>
    <property type="match status" value="1"/>
</dbReference>
<dbReference type="Proteomes" id="UP000242869">
    <property type="component" value="Unassembled WGS sequence"/>
</dbReference>
<sequence length="385" mass="41793">MKYLDEIRKNLAERREQGLFRQRSELETLQGAHIRVDGKEYINFSSNDYLGLSSNPELIATARAAAAHWGVGSGASHLVCGHFSAHENFERDFARFVGKPAALSFSTGYMANLGVISALAGRGDAVFADKLNHASLNDACVLSRAEFKRYPHNDMAALERLLSASTASHKLIVSDTIFSMDGDIAPLKELLALAERYDALLYLDDAHGFGVLGNGRGALAEFGLSSPRLIYLATLGKAAGVSGAAVAAELDIIDWLINAARSYIYTTAAPPLLAETLSKSLELIAEENWRREHLQRLVALFREGLSDHAARLMESSTPIQPVLVETNAQALRMSAALKEAGFWIAAIRPPTVPTPRLRVTLTAAHSEDDVKNLAACLRKLLEEAA</sequence>
<keyword evidence="6 8" id="KW-0663">Pyridoxal phosphate</keyword>
<feature type="binding site" evidence="8">
    <location>
        <begin position="108"/>
        <end position="109"/>
    </location>
    <ligand>
        <name>pyridoxal 5'-phosphate</name>
        <dbReference type="ChEBI" id="CHEBI:597326"/>
    </ligand>
</feature>
<name>A0A1I4Z611_9NEIS</name>
<feature type="modified residue" description="N6-(pyridoxal phosphate)lysine" evidence="8 9">
    <location>
        <position position="237"/>
    </location>
</feature>
<dbReference type="InterPro" id="IPR022834">
    <property type="entry name" value="AONS_Proteobacteria"/>
</dbReference>
<keyword evidence="12" id="KW-1185">Reference proteome</keyword>
<evidence type="ECO:0000256" key="8">
    <source>
        <dbReference type="HAMAP-Rule" id="MF_01693"/>
    </source>
</evidence>
<evidence type="ECO:0000256" key="5">
    <source>
        <dbReference type="ARBA" id="ARBA00022756"/>
    </source>
</evidence>
<dbReference type="InterPro" id="IPR015424">
    <property type="entry name" value="PyrdxlP-dep_Trfase"/>
</dbReference>
<evidence type="ECO:0000256" key="3">
    <source>
        <dbReference type="ARBA" id="ARBA00011738"/>
    </source>
</evidence>
<feature type="domain" description="Aminotransferase class I/classII large" evidence="10">
    <location>
        <begin position="40"/>
        <end position="375"/>
    </location>
</feature>
<dbReference type="Gene3D" id="3.90.1150.10">
    <property type="entry name" value="Aspartate Aminotransferase, domain 1"/>
    <property type="match status" value="1"/>
</dbReference>
<feature type="binding site" evidence="8">
    <location>
        <position position="179"/>
    </location>
    <ligand>
        <name>pyridoxal 5'-phosphate</name>
        <dbReference type="ChEBI" id="CHEBI:597326"/>
    </ligand>
</feature>
<dbReference type="GO" id="GO:0009102">
    <property type="term" value="P:biotin biosynthetic process"/>
    <property type="evidence" value="ECO:0007669"/>
    <property type="project" value="UniProtKB-UniRule"/>
</dbReference>
<dbReference type="OrthoDB" id="9807157at2"/>
<dbReference type="AlphaFoldDB" id="A0A1I4Z611"/>
<evidence type="ECO:0000313" key="12">
    <source>
        <dbReference type="Proteomes" id="UP000242869"/>
    </source>
</evidence>
<proteinExistence type="inferred from homology"/>
<dbReference type="GO" id="GO:0008710">
    <property type="term" value="F:8-amino-7-oxononanoate synthase activity"/>
    <property type="evidence" value="ECO:0007669"/>
    <property type="project" value="UniProtKB-UniRule"/>
</dbReference>
<dbReference type="EMBL" id="FOVE01000009">
    <property type="protein sequence ID" value="SFN45721.1"/>
    <property type="molecule type" value="Genomic_DNA"/>
</dbReference>
<reference evidence="12" key="1">
    <citation type="submission" date="2016-10" db="EMBL/GenBank/DDBJ databases">
        <authorList>
            <person name="Varghese N."/>
            <person name="Submissions S."/>
        </authorList>
    </citation>
    <scope>NUCLEOTIDE SEQUENCE [LARGE SCALE GENOMIC DNA]</scope>
    <source>
        <strain evidence="12">DSM 6150</strain>
    </source>
</reference>
<comment type="cofactor">
    <cofactor evidence="1 8 9">
        <name>pyridoxal 5'-phosphate</name>
        <dbReference type="ChEBI" id="CHEBI:597326"/>
    </cofactor>
</comment>
<accession>A0A1I4Z611</accession>
<feature type="binding site" evidence="8">
    <location>
        <position position="133"/>
    </location>
    <ligand>
        <name>substrate</name>
    </ligand>
</feature>
<feature type="binding site" evidence="8">
    <location>
        <position position="21"/>
    </location>
    <ligand>
        <name>substrate</name>
    </ligand>
</feature>
<dbReference type="SUPFAM" id="SSF53383">
    <property type="entry name" value="PLP-dependent transferases"/>
    <property type="match status" value="1"/>
</dbReference>
<evidence type="ECO:0000256" key="4">
    <source>
        <dbReference type="ARBA" id="ARBA00022679"/>
    </source>
</evidence>
<evidence type="ECO:0000256" key="7">
    <source>
        <dbReference type="ARBA" id="ARBA00047715"/>
    </source>
</evidence>
<keyword evidence="5 8" id="KW-0093">Biotin biosynthesis</keyword>
<comment type="pathway">
    <text evidence="2 8">Cofactor biosynthesis; biotin biosynthesis.</text>
</comment>
<dbReference type="Gene3D" id="3.40.640.10">
    <property type="entry name" value="Type I PLP-dependent aspartate aminotransferase-like (Major domain)"/>
    <property type="match status" value="1"/>
</dbReference>
<dbReference type="HAMAP" id="MF_01693">
    <property type="entry name" value="BioF_aminotrans_2"/>
    <property type="match status" value="1"/>
</dbReference>
<comment type="similarity">
    <text evidence="8">Belongs to the class-II pyridoxal-phosphate-dependent aminotransferase family. BioF subfamily.</text>
</comment>
<feature type="binding site" evidence="8">
    <location>
        <position position="234"/>
    </location>
    <ligand>
        <name>pyridoxal 5'-phosphate</name>
        <dbReference type="ChEBI" id="CHEBI:597326"/>
    </ligand>
</feature>
<gene>
    <name evidence="8" type="primary">bioF</name>
    <name evidence="11" type="ORF">SAMN05660284_01545</name>
</gene>
<dbReference type="Pfam" id="PF00155">
    <property type="entry name" value="Aminotran_1_2"/>
    <property type="match status" value="1"/>
</dbReference>
<dbReference type="UniPathway" id="UPA00078"/>